<dbReference type="Pfam" id="PF05938">
    <property type="entry name" value="Self-incomp_S1"/>
    <property type="match status" value="1"/>
</dbReference>
<dbReference type="PANTHER" id="PTHR31232:SF148">
    <property type="entry name" value="S-PROTEIN HOMOLOG"/>
    <property type="match status" value="1"/>
</dbReference>
<dbReference type="Proteomes" id="UP000806378">
    <property type="component" value="Unassembled WGS sequence"/>
</dbReference>
<dbReference type="InterPro" id="IPR010264">
    <property type="entry name" value="Self-incomp_S1"/>
</dbReference>
<dbReference type="Gramene" id="rna-gnl|WGS:JABURB|Cocit.L0851.1">
    <property type="protein sequence ID" value="cds-KAF7849390.1"/>
    <property type="gene ID" value="gene-BT93_L0851"/>
</dbReference>
<comment type="similarity">
    <text evidence="2 6">Belongs to the plant self-incompatibility (S1) protein family.</text>
</comment>
<evidence type="ECO:0000256" key="2">
    <source>
        <dbReference type="ARBA" id="ARBA00005581"/>
    </source>
</evidence>
<evidence type="ECO:0000256" key="1">
    <source>
        <dbReference type="ARBA" id="ARBA00004613"/>
    </source>
</evidence>
<evidence type="ECO:0000313" key="7">
    <source>
        <dbReference type="EMBL" id="KAF7849390.1"/>
    </source>
</evidence>
<name>A0A8T0CP27_CORYI</name>
<accession>A0A8T0CP27</accession>
<protein>
    <recommendedName>
        <fullName evidence="6">S-protein homolog</fullName>
    </recommendedName>
</protein>
<keyword evidence="4 6" id="KW-0964">Secreted</keyword>
<dbReference type="PANTHER" id="PTHR31232">
    <property type="match status" value="1"/>
</dbReference>
<evidence type="ECO:0000256" key="5">
    <source>
        <dbReference type="ARBA" id="ARBA00022729"/>
    </source>
</evidence>
<gene>
    <name evidence="7" type="ORF">BT93_L0851</name>
</gene>
<keyword evidence="8" id="KW-1185">Reference proteome</keyword>
<comment type="caution">
    <text evidence="7">The sequence shown here is derived from an EMBL/GenBank/DDBJ whole genome shotgun (WGS) entry which is preliminary data.</text>
</comment>
<proteinExistence type="inferred from homology"/>
<keyword evidence="3 6" id="KW-0713">Self-incompatibility</keyword>
<evidence type="ECO:0000256" key="4">
    <source>
        <dbReference type="ARBA" id="ARBA00022525"/>
    </source>
</evidence>
<keyword evidence="5 6" id="KW-0732">Signal</keyword>
<feature type="chain" id="PRO_5035962942" description="S-protein homolog" evidence="6">
    <location>
        <begin position="24"/>
        <end position="117"/>
    </location>
</feature>
<dbReference type="GO" id="GO:0060320">
    <property type="term" value="P:rejection of self pollen"/>
    <property type="evidence" value="ECO:0007669"/>
    <property type="project" value="UniProtKB-KW"/>
</dbReference>
<evidence type="ECO:0000256" key="6">
    <source>
        <dbReference type="RuleBase" id="RU367044"/>
    </source>
</evidence>
<dbReference type="GO" id="GO:0005576">
    <property type="term" value="C:extracellular region"/>
    <property type="evidence" value="ECO:0007669"/>
    <property type="project" value="UniProtKB-SubCell"/>
</dbReference>
<evidence type="ECO:0000256" key="3">
    <source>
        <dbReference type="ARBA" id="ARBA00022471"/>
    </source>
</evidence>
<dbReference type="EMBL" id="MU089793">
    <property type="protein sequence ID" value="KAF7849390.1"/>
    <property type="molecule type" value="Genomic_DNA"/>
</dbReference>
<comment type="subcellular location">
    <subcellularLocation>
        <location evidence="1 6">Secreted</location>
    </subcellularLocation>
</comment>
<feature type="signal peptide" evidence="6">
    <location>
        <begin position="1"/>
        <end position="23"/>
    </location>
</feature>
<reference evidence="7" key="1">
    <citation type="submission" date="2020-05" db="EMBL/GenBank/DDBJ databases">
        <title>WGS assembly of Corymbia citriodora subspecies variegata.</title>
        <authorList>
            <person name="Barry K."/>
            <person name="Hundley H."/>
            <person name="Shu S."/>
            <person name="Jenkins J."/>
            <person name="Grimwood J."/>
            <person name="Baten A."/>
        </authorList>
    </citation>
    <scope>NUCLEOTIDE SEQUENCE</scope>
    <source>
        <strain evidence="7">CV2-018</strain>
    </source>
</reference>
<dbReference type="OrthoDB" id="1900999at2759"/>
<dbReference type="AlphaFoldDB" id="A0A8T0CP27"/>
<organism evidence="7 8">
    <name type="scientific">Corymbia citriodora subsp. variegata</name>
    <dbReference type="NCBI Taxonomy" id="360336"/>
    <lineage>
        <taxon>Eukaryota</taxon>
        <taxon>Viridiplantae</taxon>
        <taxon>Streptophyta</taxon>
        <taxon>Embryophyta</taxon>
        <taxon>Tracheophyta</taxon>
        <taxon>Spermatophyta</taxon>
        <taxon>Magnoliopsida</taxon>
        <taxon>eudicotyledons</taxon>
        <taxon>Gunneridae</taxon>
        <taxon>Pentapetalae</taxon>
        <taxon>rosids</taxon>
        <taxon>malvids</taxon>
        <taxon>Myrtales</taxon>
        <taxon>Myrtaceae</taxon>
        <taxon>Myrtoideae</taxon>
        <taxon>Eucalypteae</taxon>
        <taxon>Corymbia</taxon>
    </lineage>
</organism>
<sequence>MNLSIRLFVAFTIIPTLLQACIGDVYLPTKTRVRIFNSLPGEVTLTIPPNGSWEFHFKANFVGSTLFFCSMQWSDQFHYFDVYTEKRDYDRCNNVCPWYVRPSGPCFNNTDCENWNS</sequence>
<evidence type="ECO:0000313" key="8">
    <source>
        <dbReference type="Proteomes" id="UP000806378"/>
    </source>
</evidence>
<dbReference type="PROSITE" id="PS51257">
    <property type="entry name" value="PROKAR_LIPOPROTEIN"/>
    <property type="match status" value="1"/>
</dbReference>